<evidence type="ECO:0000256" key="8">
    <source>
        <dbReference type="ARBA" id="ARBA00022989"/>
    </source>
</evidence>
<feature type="transmembrane region" description="Helical" evidence="11">
    <location>
        <begin position="701"/>
        <end position="719"/>
    </location>
</feature>
<evidence type="ECO:0000256" key="7">
    <source>
        <dbReference type="ARBA" id="ARBA00022840"/>
    </source>
</evidence>
<evidence type="ECO:0000256" key="4">
    <source>
        <dbReference type="ARBA" id="ARBA00022692"/>
    </source>
</evidence>
<dbReference type="InterPro" id="IPR003593">
    <property type="entry name" value="AAA+_ATPase"/>
</dbReference>
<keyword evidence="5" id="KW-0677">Repeat</keyword>
<feature type="domain" description="ABC transporter" evidence="12">
    <location>
        <begin position="904"/>
        <end position="1152"/>
    </location>
</feature>
<comment type="subcellular location">
    <subcellularLocation>
        <location evidence="1">Membrane</location>
        <topology evidence="1">Multi-pass membrane protein</topology>
    </subcellularLocation>
</comment>
<keyword evidence="8 11" id="KW-1133">Transmembrane helix</keyword>
<keyword evidence="7" id="KW-0067">ATP-binding</keyword>
<feature type="transmembrane region" description="Helical" evidence="11">
    <location>
        <begin position="1432"/>
        <end position="1451"/>
    </location>
</feature>
<dbReference type="InterPro" id="IPR013581">
    <property type="entry name" value="PDR_assoc"/>
</dbReference>
<dbReference type="FunFam" id="3.40.50.300:FF:000532">
    <property type="entry name" value="ABC transporter G family member 34"/>
    <property type="match status" value="1"/>
</dbReference>
<dbReference type="Gene3D" id="3.40.50.300">
    <property type="entry name" value="P-loop containing nucleotide triphosphate hydrolases"/>
    <property type="match status" value="2"/>
</dbReference>
<dbReference type="PANTHER" id="PTHR48040:SF60">
    <property type="entry name" value="ABC TRANSPORTER DOMAIN-CONTAINING PROTEIN"/>
    <property type="match status" value="1"/>
</dbReference>
<keyword evidence="9 11" id="KW-0472">Membrane</keyword>
<dbReference type="GO" id="GO:0140359">
    <property type="term" value="F:ABC-type transporter activity"/>
    <property type="evidence" value="ECO:0007669"/>
    <property type="project" value="InterPro"/>
</dbReference>
<feature type="transmembrane region" description="Helical" evidence="11">
    <location>
        <begin position="581"/>
        <end position="603"/>
    </location>
</feature>
<dbReference type="InterPro" id="IPR003439">
    <property type="entry name" value="ABC_transporter-like_ATP-bd"/>
</dbReference>
<evidence type="ECO:0000256" key="2">
    <source>
        <dbReference type="ARBA" id="ARBA00006012"/>
    </source>
</evidence>
<reference evidence="13" key="1">
    <citation type="submission" date="2023-10" db="EMBL/GenBank/DDBJ databases">
        <authorList>
            <person name="Domelevo Entfellner J.-B."/>
        </authorList>
    </citation>
    <scope>NUCLEOTIDE SEQUENCE</scope>
</reference>
<feature type="transmembrane region" description="Helical" evidence="11">
    <location>
        <begin position="1288"/>
        <end position="1305"/>
    </location>
</feature>
<feature type="transmembrane region" description="Helical" evidence="11">
    <location>
        <begin position="725"/>
        <end position="748"/>
    </location>
</feature>
<feature type="region of interest" description="Disordered" evidence="10">
    <location>
        <begin position="875"/>
        <end position="895"/>
    </location>
</feature>
<dbReference type="PANTHER" id="PTHR48040">
    <property type="entry name" value="PLEIOTROPIC DRUG RESISTANCE PROTEIN 1-LIKE ISOFORM X1"/>
    <property type="match status" value="1"/>
</dbReference>
<dbReference type="Gramene" id="rna-AYBTSS11_LOCUS28815">
    <property type="protein sequence ID" value="CAJ1976676.1"/>
    <property type="gene ID" value="gene-AYBTSS11_LOCUS28815"/>
</dbReference>
<feature type="transmembrane region" description="Helical" evidence="11">
    <location>
        <begin position="1371"/>
        <end position="1395"/>
    </location>
</feature>
<dbReference type="InterPro" id="IPR027417">
    <property type="entry name" value="P-loop_NTPase"/>
</dbReference>
<dbReference type="CDD" id="cd03232">
    <property type="entry name" value="ABCG_PDR_domain2"/>
    <property type="match status" value="1"/>
</dbReference>
<name>A0AA86W1F5_9FABA</name>
<keyword evidence="3" id="KW-0813">Transport</keyword>
<proteinExistence type="inferred from homology"/>
<dbReference type="GO" id="GO:0016887">
    <property type="term" value="F:ATP hydrolysis activity"/>
    <property type="evidence" value="ECO:0007669"/>
    <property type="project" value="InterPro"/>
</dbReference>
<keyword evidence="4 11" id="KW-0812">Transmembrane</keyword>
<evidence type="ECO:0000256" key="5">
    <source>
        <dbReference type="ARBA" id="ARBA00022737"/>
    </source>
</evidence>
<feature type="transmembrane region" description="Helical" evidence="11">
    <location>
        <begin position="1482"/>
        <end position="1505"/>
    </location>
</feature>
<feature type="transmembrane region" description="Helical" evidence="11">
    <location>
        <begin position="1401"/>
        <end position="1420"/>
    </location>
</feature>
<dbReference type="GO" id="GO:0016020">
    <property type="term" value="C:membrane"/>
    <property type="evidence" value="ECO:0007669"/>
    <property type="project" value="UniProtKB-SubCell"/>
</dbReference>
<dbReference type="Pfam" id="PF01061">
    <property type="entry name" value="ABC2_membrane"/>
    <property type="match status" value="2"/>
</dbReference>
<feature type="transmembrane region" description="Helical" evidence="11">
    <location>
        <begin position="811"/>
        <end position="838"/>
    </location>
</feature>
<dbReference type="Pfam" id="PF00005">
    <property type="entry name" value="ABC_tran"/>
    <property type="match status" value="2"/>
</dbReference>
<accession>A0AA86W1F5</accession>
<evidence type="ECO:0000256" key="3">
    <source>
        <dbReference type="ARBA" id="ARBA00022448"/>
    </source>
</evidence>
<evidence type="ECO:0000256" key="11">
    <source>
        <dbReference type="SAM" id="Phobius"/>
    </source>
</evidence>
<dbReference type="InterPro" id="IPR043926">
    <property type="entry name" value="ABCG_dom"/>
</dbReference>
<dbReference type="SUPFAM" id="SSF52540">
    <property type="entry name" value="P-loop containing nucleoside triphosphate hydrolases"/>
    <property type="match status" value="2"/>
</dbReference>
<evidence type="ECO:0000313" key="14">
    <source>
        <dbReference type="Proteomes" id="UP001189624"/>
    </source>
</evidence>
<dbReference type="GO" id="GO:0005524">
    <property type="term" value="F:ATP binding"/>
    <property type="evidence" value="ECO:0007669"/>
    <property type="project" value="UniProtKB-KW"/>
</dbReference>
<feature type="domain" description="ABC transporter" evidence="12">
    <location>
        <begin position="189"/>
        <end position="486"/>
    </location>
</feature>
<sequence>MEEGVDTDEVVRSASSLRMSIGSMSRRSWVSAGVSEVWGAGHGGDVFERSTRAVDGDDEEELKWAAIERLPTFERLRKSIVRRVLEESGRFNYEEVDLSNLGFQDKSKLLHAILSTVEQDNERFLRSMRERIDRVAIEIPQVEVRFEDLFVEGDAFNGTRALPTLLNSTVNAIEVRYNDFLLVVKQRILGSLNVLPSKKSVITILRGVSGIVKPARLTLLLGPPRSGKTTLLQALAGKLDRDLRVGHPLIAPSLRNNAMIRYDWFARIVSGRVTYCGHELSEFVPQRTCAYISQHNLHHGEMTVRETLDFSGRCLGVGTRHELLIELIRREKQAGLKPDPEIDAFMKATAVEGQETSLITDYVLKVLGLEICADTLVGDEMRRGISGGEKKRLTTGEMLVGPAKVFLMDEISTGLDSSTTFQIVKFLRQLVHVMDVTMIISLLQPAPETFDLFDDIILLSEGHIVYQGPRESVLNFFESVGFKCPERKGVADFLQEVTSKKDQEQYWFARDKPYHFVSAPEFVAHFNNFGIGQQLSQDLRVPYDRDKTHPAALVKDKYGISKLELLKACFAREWLLMKRSAFIYIFKTTQITIMSLITMTVFFRTEMESGHLEDGRKFYGALFFSLTNIMFNGMAELAMTIFRLPVFFKQRDSLFYPAWAFALPIWIFRIPLSIVESGLWVVLTYYTVGYAPASSRFFGQLLAFVCVHQMGISLFRFIAALGRTLVVANTLGFFILLLIYVLGGFIIAKDNLEPWMQWGYYVSPMMYGQNAIAINEFLDPRWSAPNMDRRIPGRTVGEALLKVRSMYTEDYWYWICIGALLGFSLLFNICFIIALTFLNPAYKESKSIILEEQVEKKGTTEKSSVSTGKSFENADIDMAEKNTRENSTPEEDSLTTKRGMVLPFRPLSLAFDHEMEKRGIEGSRLQLLRDVSGAFRPGVLTALVGVTGAGKTTLMDVLAGRKTGGYIEGSISVSGYPKKQATFARISGYCEQNDIHSPNITVHESVMFSAWLRLGKEVNSKVRKMFVEEVMNLVELHPVRNFLVGLPGVDGLSTEQRKRLTIAVELVANPSIIFMDEPTSGLDARAAAIVMRTVRNTADTGRTIVCTIHQPSIDLFEAFDELLLMKRGGQLIYNGPLGQHSQKLIEYFEAIPGVPKIKEGYNPATWILEISSPAVESQLSVDFAELYTKSELHGLLVSFLTSTLFRRNQELVKELSRPLEGTKDLDFPTEYSQSFITQSIACFWKQNLSYWRNPQYNAIRFFLSITIGVIFGLVFWKRGKIINKEQDFMNLMGAVFTAVFFLGGSNTSSVQPIVAIERTVLYREKAAGLYSALPYAIGQVAVECIYVAIQTFTFSLILFSMMGFRWLVDKFLWFYFFMFISFVYFTLYGMMTAALTPNPQIAAIAMAFFLVFWNVFSGFIIPKSQIPIWWKWYYWACPTAWSLYGLVTSQVGDKTNTILVPGSKSMSVKAYIREEFGYEYDFLGVVVVALIGFVTLFLFVFAYSIKVLNFQKR</sequence>
<protein>
    <recommendedName>
        <fullName evidence="12">ABC transporter domain-containing protein</fullName>
    </recommendedName>
</protein>
<dbReference type="Pfam" id="PF08370">
    <property type="entry name" value="PDR_assoc"/>
    <property type="match status" value="1"/>
</dbReference>
<gene>
    <name evidence="13" type="ORF">AYBTSS11_LOCUS28815</name>
</gene>
<dbReference type="Pfam" id="PF19055">
    <property type="entry name" value="ABC2_membrane_7"/>
    <property type="match status" value="2"/>
</dbReference>
<dbReference type="InterPro" id="IPR034003">
    <property type="entry name" value="ABCG_PDR_2"/>
</dbReference>
<evidence type="ECO:0000256" key="9">
    <source>
        <dbReference type="ARBA" id="ARBA00023136"/>
    </source>
</evidence>
<dbReference type="InterPro" id="IPR013525">
    <property type="entry name" value="ABC2_TM"/>
</dbReference>
<evidence type="ECO:0000256" key="6">
    <source>
        <dbReference type="ARBA" id="ARBA00022741"/>
    </source>
</evidence>
<comment type="similarity">
    <text evidence="2">Belongs to the ABC transporter superfamily. ABCG family. PDR (TC 3.A.1.205) subfamily.</text>
</comment>
<dbReference type="EMBL" id="OY731407">
    <property type="protein sequence ID" value="CAJ1976676.1"/>
    <property type="molecule type" value="Genomic_DNA"/>
</dbReference>
<evidence type="ECO:0000256" key="10">
    <source>
        <dbReference type="SAM" id="MobiDB-lite"/>
    </source>
</evidence>
<dbReference type="Proteomes" id="UP001189624">
    <property type="component" value="Chromosome 10"/>
</dbReference>
<keyword evidence="14" id="KW-1185">Reference proteome</keyword>
<evidence type="ECO:0000313" key="13">
    <source>
        <dbReference type="EMBL" id="CAJ1976676.1"/>
    </source>
</evidence>
<dbReference type="PROSITE" id="PS50893">
    <property type="entry name" value="ABC_TRANSPORTER_2"/>
    <property type="match status" value="2"/>
</dbReference>
<organism evidence="13 14">
    <name type="scientific">Sphenostylis stenocarpa</name>
    <dbReference type="NCBI Taxonomy" id="92480"/>
    <lineage>
        <taxon>Eukaryota</taxon>
        <taxon>Viridiplantae</taxon>
        <taxon>Streptophyta</taxon>
        <taxon>Embryophyta</taxon>
        <taxon>Tracheophyta</taxon>
        <taxon>Spermatophyta</taxon>
        <taxon>Magnoliopsida</taxon>
        <taxon>eudicotyledons</taxon>
        <taxon>Gunneridae</taxon>
        <taxon>Pentapetalae</taxon>
        <taxon>rosids</taxon>
        <taxon>fabids</taxon>
        <taxon>Fabales</taxon>
        <taxon>Fabaceae</taxon>
        <taxon>Papilionoideae</taxon>
        <taxon>50 kb inversion clade</taxon>
        <taxon>NPAAA clade</taxon>
        <taxon>indigoferoid/millettioid clade</taxon>
        <taxon>Phaseoleae</taxon>
        <taxon>Sphenostylis</taxon>
    </lineage>
</organism>
<dbReference type="Pfam" id="PF14510">
    <property type="entry name" value="ABC_trans_N"/>
    <property type="match status" value="1"/>
</dbReference>
<dbReference type="SMART" id="SM00382">
    <property type="entry name" value="AAA"/>
    <property type="match status" value="2"/>
</dbReference>
<dbReference type="FunFam" id="3.40.50.300:FF:000059">
    <property type="entry name" value="ABC transporter G family member 40"/>
    <property type="match status" value="1"/>
</dbReference>
<feature type="transmembrane region" description="Helical" evidence="11">
    <location>
        <begin position="1258"/>
        <end position="1276"/>
    </location>
</feature>
<dbReference type="InterPro" id="IPR029481">
    <property type="entry name" value="ABC_trans_N"/>
</dbReference>
<evidence type="ECO:0000259" key="12">
    <source>
        <dbReference type="PROSITE" id="PS50893"/>
    </source>
</evidence>
<keyword evidence="6" id="KW-0547">Nucleotide-binding</keyword>
<feature type="transmembrane region" description="Helical" evidence="11">
    <location>
        <begin position="618"/>
        <end position="642"/>
    </location>
</feature>
<evidence type="ECO:0000256" key="1">
    <source>
        <dbReference type="ARBA" id="ARBA00004141"/>
    </source>
</evidence>
<feature type="transmembrane region" description="Helical" evidence="11">
    <location>
        <begin position="1336"/>
        <end position="1359"/>
    </location>
</feature>